<sequence>MRFLNFPYLVHENILQHLEPSELLLFSFCSLRTRTLVSRMRHTPTYTIFILDKPEKRSYGFVEKPEKEKILLSWTWKKISMERENLEKWTQLKLKDVHLDCRVKFDRKLNIPTLMCRFEDVSTRKRFATALHSHMCEVFHVKPEMQFILSLNYMDELPYTNTVRYVTFLKSSVNSTVADEFFEKFHVTRALFCRRSVPDRLLKDSSKFLEVNNLFIGFSPWLDISLLLRVKCENVVITSSMLHNNDMIDLLNNWLQGSNTRLKAMSIFGSVGNDAHLIMDNFNLEAWDPEVDKIEYDEPVRDYCEQLLYWMYDIDRYMLRSGILRRPSDGLRALIRTAHEQLHFLVLKN</sequence>
<proteinExistence type="predicted"/>
<dbReference type="AlphaFoldDB" id="E3LQB2"/>
<dbReference type="PANTHER" id="PTHR21503">
    <property type="entry name" value="F-BOX-CONTAINING HYPOTHETICAL PROTEIN C.ELEGANS"/>
    <property type="match status" value="1"/>
</dbReference>
<evidence type="ECO:0000313" key="1">
    <source>
        <dbReference type="EMBL" id="EFP07345.1"/>
    </source>
</evidence>
<dbReference type="Proteomes" id="UP000008281">
    <property type="component" value="Unassembled WGS sequence"/>
</dbReference>
<dbReference type="InterPro" id="IPR012885">
    <property type="entry name" value="F-box_Sdz-33"/>
</dbReference>
<name>E3LQB2_CAERE</name>
<dbReference type="Pfam" id="PF07735">
    <property type="entry name" value="FBA_2"/>
    <property type="match status" value="1"/>
</dbReference>
<dbReference type="Pfam" id="PF00646">
    <property type="entry name" value="F-box"/>
    <property type="match status" value="1"/>
</dbReference>
<dbReference type="OrthoDB" id="5887497at2759"/>
<reference evidence="1" key="1">
    <citation type="submission" date="2007-07" db="EMBL/GenBank/DDBJ databases">
        <title>PCAP assembly of the Caenorhabditis remanei genome.</title>
        <authorList>
            <consortium name="The Caenorhabditis remanei Sequencing Consortium"/>
            <person name="Wilson R.K."/>
        </authorList>
    </citation>
    <scope>NUCLEOTIDE SEQUENCE [LARGE SCALE GENOMIC DNA]</scope>
    <source>
        <strain evidence="1">PB4641</strain>
    </source>
</reference>
<accession>E3LQB2</accession>
<dbReference type="PANTHER" id="PTHR21503:SF8">
    <property type="entry name" value="F-BOX ASSOCIATED DOMAIN-CONTAINING PROTEIN-RELATED"/>
    <property type="match status" value="1"/>
</dbReference>
<dbReference type="InterPro" id="IPR001810">
    <property type="entry name" value="F-box_dom"/>
</dbReference>
<keyword evidence="2" id="KW-1185">Reference proteome</keyword>
<gene>
    <name evidence="1" type="ORF">CRE_26125</name>
</gene>
<dbReference type="EMBL" id="DS268413">
    <property type="protein sequence ID" value="EFP07345.1"/>
    <property type="molecule type" value="Genomic_DNA"/>
</dbReference>
<evidence type="ECO:0000313" key="2">
    <source>
        <dbReference type="Proteomes" id="UP000008281"/>
    </source>
</evidence>
<organism evidence="2">
    <name type="scientific">Caenorhabditis remanei</name>
    <name type="common">Caenorhabditis vulgaris</name>
    <dbReference type="NCBI Taxonomy" id="31234"/>
    <lineage>
        <taxon>Eukaryota</taxon>
        <taxon>Metazoa</taxon>
        <taxon>Ecdysozoa</taxon>
        <taxon>Nematoda</taxon>
        <taxon>Chromadorea</taxon>
        <taxon>Rhabditida</taxon>
        <taxon>Rhabditina</taxon>
        <taxon>Rhabditomorpha</taxon>
        <taxon>Rhabditoidea</taxon>
        <taxon>Rhabditidae</taxon>
        <taxon>Peloderinae</taxon>
        <taxon>Caenorhabditis</taxon>
    </lineage>
</organism>
<dbReference type="PROSITE" id="PS50181">
    <property type="entry name" value="FBOX"/>
    <property type="match status" value="1"/>
</dbReference>
<dbReference type="HOGENOM" id="CLU_040220_2_1_1"/>
<protein>
    <submittedName>
        <fullName evidence="1">Uncharacterized protein</fullName>
    </submittedName>
</protein>